<sequence length="391" mass="42123">MMDGAVLISTLISLAAAPRWTRRTDEPGAGRRRRRWARPETFLGLVVGLVYVNQVLFTVYMLRVHDGDASFIAKYLPEGYFALADGSAMRGLAEHFPNPELLAPSLLRVQAFLELPFALLAYVTVLRWLDRGLYRRLVSSWLVWAASFSYTFVFCVVEWDLHNPYTIDDIVIRVCSAVLTPVLLQWLARQEGDGSERASFAQMLLFAVSTWALGHLVLFVYETALLYNLGHVGGRLPSALVTLCVLAGARVASSRLPDGEAGVALSSVAAGLRWALLLFFVPALAVRYGVNFGTPLIAAAAGLAVCLAAAIFALRETLSGTGTTRTAVWAAQTAVALLAGAAAGYAALQLVTDAYYEAGLLRAAGAAFAAAVAVCAVTDRWLARRRAVTPV</sequence>
<feature type="transmembrane region" description="Helical" evidence="1">
    <location>
        <begin position="360"/>
        <end position="378"/>
    </location>
</feature>
<feature type="transmembrane region" description="Helical" evidence="1">
    <location>
        <begin position="109"/>
        <end position="129"/>
    </location>
</feature>
<feature type="transmembrane region" description="Helical" evidence="1">
    <location>
        <begin position="264"/>
        <end position="286"/>
    </location>
</feature>
<feature type="transmembrane region" description="Helical" evidence="1">
    <location>
        <begin position="292"/>
        <end position="314"/>
    </location>
</feature>
<comment type="caution">
    <text evidence="2">The sequence shown here is derived from an EMBL/GenBank/DDBJ whole genome shotgun (WGS) entry which is preliminary data.</text>
</comment>
<keyword evidence="3" id="KW-1185">Reference proteome</keyword>
<dbReference type="Proteomes" id="UP000295431">
    <property type="component" value="Unassembled WGS sequence"/>
</dbReference>
<feature type="transmembrane region" description="Helical" evidence="1">
    <location>
        <begin position="171"/>
        <end position="188"/>
    </location>
</feature>
<protein>
    <submittedName>
        <fullName evidence="2">Uncharacterized protein</fullName>
    </submittedName>
</protein>
<keyword evidence="1" id="KW-1133">Transmembrane helix</keyword>
<dbReference type="RefSeq" id="WP_131938557.1">
    <property type="nucleotide sequence ID" value="NZ_BAAAMX010000043.1"/>
</dbReference>
<gene>
    <name evidence="2" type="ORF">E1284_08995</name>
</gene>
<dbReference type="OrthoDB" id="3683456at2"/>
<accession>A0A4R4P514</accession>
<proteinExistence type="predicted"/>
<evidence type="ECO:0000313" key="3">
    <source>
        <dbReference type="Proteomes" id="UP000295431"/>
    </source>
</evidence>
<feature type="transmembrane region" description="Helical" evidence="1">
    <location>
        <begin position="141"/>
        <end position="159"/>
    </location>
</feature>
<evidence type="ECO:0000313" key="2">
    <source>
        <dbReference type="EMBL" id="TDC17488.1"/>
    </source>
</evidence>
<keyword evidence="1" id="KW-0472">Membrane</keyword>
<keyword evidence="1" id="KW-0812">Transmembrane</keyword>
<reference evidence="2 3" key="1">
    <citation type="submission" date="2019-03" db="EMBL/GenBank/DDBJ databases">
        <title>Draft genome sequences of novel Actinobacteria.</title>
        <authorList>
            <person name="Sahin N."/>
            <person name="Ay H."/>
            <person name="Saygin H."/>
        </authorList>
    </citation>
    <scope>NUCLEOTIDE SEQUENCE [LARGE SCALE GENOMIC DNA]</scope>
    <source>
        <strain evidence="2 3">DSM 45347</strain>
    </source>
</reference>
<dbReference type="EMBL" id="SMJW01000032">
    <property type="protein sequence ID" value="TDC17488.1"/>
    <property type="molecule type" value="Genomic_DNA"/>
</dbReference>
<feature type="transmembrane region" description="Helical" evidence="1">
    <location>
        <begin position="200"/>
        <end position="221"/>
    </location>
</feature>
<feature type="transmembrane region" description="Helical" evidence="1">
    <location>
        <begin position="326"/>
        <end position="348"/>
    </location>
</feature>
<dbReference type="AlphaFoldDB" id="A0A4R4P514"/>
<feature type="transmembrane region" description="Helical" evidence="1">
    <location>
        <begin position="233"/>
        <end position="252"/>
    </location>
</feature>
<evidence type="ECO:0000256" key="1">
    <source>
        <dbReference type="SAM" id="Phobius"/>
    </source>
</evidence>
<organism evidence="2 3">
    <name type="scientific">Actinomadura bangladeshensis</name>
    <dbReference type="NCBI Taxonomy" id="453573"/>
    <lineage>
        <taxon>Bacteria</taxon>
        <taxon>Bacillati</taxon>
        <taxon>Actinomycetota</taxon>
        <taxon>Actinomycetes</taxon>
        <taxon>Streptosporangiales</taxon>
        <taxon>Thermomonosporaceae</taxon>
        <taxon>Actinomadura</taxon>
    </lineage>
</organism>
<feature type="transmembrane region" description="Helical" evidence="1">
    <location>
        <begin position="42"/>
        <end position="62"/>
    </location>
</feature>
<name>A0A4R4P514_9ACTN</name>